<comment type="similarity">
    <text evidence="1 3">Belongs to the short-chain dehydrogenases/reductases (SDR) family.</text>
</comment>
<protein>
    <submittedName>
        <fullName evidence="4">SDR family oxidoreductase</fullName>
    </submittedName>
</protein>
<dbReference type="PRINTS" id="PR00080">
    <property type="entry name" value="SDRFAMILY"/>
</dbReference>
<dbReference type="Gene3D" id="3.40.50.720">
    <property type="entry name" value="NAD(P)-binding Rossmann-like Domain"/>
    <property type="match status" value="1"/>
</dbReference>
<dbReference type="PANTHER" id="PTHR42760:SF133">
    <property type="entry name" value="3-OXOACYL-[ACYL-CARRIER-PROTEIN] REDUCTASE"/>
    <property type="match status" value="1"/>
</dbReference>
<dbReference type="GO" id="GO:0016616">
    <property type="term" value="F:oxidoreductase activity, acting on the CH-OH group of donors, NAD or NADP as acceptor"/>
    <property type="evidence" value="ECO:0007669"/>
    <property type="project" value="TreeGrafter"/>
</dbReference>
<accession>A0A842JJT4</accession>
<proteinExistence type="inferred from homology"/>
<dbReference type="EMBL" id="JACMSE010000009">
    <property type="protein sequence ID" value="MBC2889995.1"/>
    <property type="molecule type" value="Genomic_DNA"/>
</dbReference>
<evidence type="ECO:0000313" key="5">
    <source>
        <dbReference type="Proteomes" id="UP000587396"/>
    </source>
</evidence>
<dbReference type="SUPFAM" id="SSF51735">
    <property type="entry name" value="NAD(P)-binding Rossmann-fold domains"/>
    <property type="match status" value="1"/>
</dbReference>
<dbReference type="PANTHER" id="PTHR42760">
    <property type="entry name" value="SHORT-CHAIN DEHYDROGENASES/REDUCTASES FAMILY MEMBER"/>
    <property type="match status" value="1"/>
</dbReference>
<dbReference type="RefSeq" id="WP_185905756.1">
    <property type="nucleotide sequence ID" value="NZ_JACMSE010000009.1"/>
</dbReference>
<name>A0A842JJT4_9ACTN</name>
<sequence>MTKVLITGGGGDIARAIVAELETEGGYEVYAPGRDELDVTDWGSIEAVLRRFSPDVLVNNAGYVFSGSIKQADLFDIKKHLDVNLGGTFYCTALALRQNPNVSIVNIGSSAATKIHADWSEYCAAKAAVVMATKCWAEDGLYAVVVSPGRTKTKMRKELYPDEDESTLMLPKDFAKVVVKAIRRDYPSGSHVNVHKEDVEILLRGSCGIQSGKAGL</sequence>
<dbReference type="Pfam" id="PF00106">
    <property type="entry name" value="adh_short"/>
    <property type="match status" value="1"/>
</dbReference>
<dbReference type="Proteomes" id="UP000587396">
    <property type="component" value="Unassembled WGS sequence"/>
</dbReference>
<evidence type="ECO:0000256" key="1">
    <source>
        <dbReference type="ARBA" id="ARBA00006484"/>
    </source>
</evidence>
<gene>
    <name evidence="4" type="ORF">H7313_11690</name>
</gene>
<dbReference type="InterPro" id="IPR002347">
    <property type="entry name" value="SDR_fam"/>
</dbReference>
<dbReference type="AlphaFoldDB" id="A0A842JJT4"/>
<dbReference type="PRINTS" id="PR00081">
    <property type="entry name" value="GDHRDH"/>
</dbReference>
<dbReference type="InterPro" id="IPR036291">
    <property type="entry name" value="NAD(P)-bd_dom_sf"/>
</dbReference>
<keyword evidence="2" id="KW-0560">Oxidoreductase</keyword>
<keyword evidence="5" id="KW-1185">Reference proteome</keyword>
<evidence type="ECO:0000313" key="4">
    <source>
        <dbReference type="EMBL" id="MBC2889995.1"/>
    </source>
</evidence>
<reference evidence="4 5" key="1">
    <citation type="submission" date="2020-08" db="EMBL/GenBank/DDBJ databases">
        <authorList>
            <person name="Liu C."/>
            <person name="Sun Q."/>
        </authorList>
    </citation>
    <scope>NUCLEOTIDE SEQUENCE [LARGE SCALE GENOMIC DNA]</scope>
    <source>
        <strain evidence="4 5">N22</strain>
    </source>
</reference>
<evidence type="ECO:0000256" key="3">
    <source>
        <dbReference type="RuleBase" id="RU000363"/>
    </source>
</evidence>
<comment type="caution">
    <text evidence="4">The sequence shown here is derived from an EMBL/GenBank/DDBJ whole genome shotgun (WGS) entry which is preliminary data.</text>
</comment>
<dbReference type="CDD" id="cd05233">
    <property type="entry name" value="SDR_c"/>
    <property type="match status" value="1"/>
</dbReference>
<organism evidence="4 5">
    <name type="scientific">Gordonibacter massiliensis</name>
    <name type="common">ex Traore et al. 2017</name>
    <dbReference type="NCBI Taxonomy" id="1841863"/>
    <lineage>
        <taxon>Bacteria</taxon>
        <taxon>Bacillati</taxon>
        <taxon>Actinomycetota</taxon>
        <taxon>Coriobacteriia</taxon>
        <taxon>Eggerthellales</taxon>
        <taxon>Eggerthellaceae</taxon>
        <taxon>Gordonibacter</taxon>
    </lineage>
</organism>
<evidence type="ECO:0000256" key="2">
    <source>
        <dbReference type="ARBA" id="ARBA00023002"/>
    </source>
</evidence>